<dbReference type="AlphaFoldDB" id="A0A392T528"/>
<keyword evidence="1" id="KW-0863">Zinc-finger</keyword>
<feature type="non-terminal residue" evidence="3">
    <location>
        <position position="42"/>
    </location>
</feature>
<evidence type="ECO:0000313" key="4">
    <source>
        <dbReference type="Proteomes" id="UP000265520"/>
    </source>
</evidence>
<keyword evidence="4" id="KW-1185">Reference proteome</keyword>
<dbReference type="InterPro" id="IPR036875">
    <property type="entry name" value="Znf_CCHC_sf"/>
</dbReference>
<organism evidence="3 4">
    <name type="scientific">Trifolium medium</name>
    <dbReference type="NCBI Taxonomy" id="97028"/>
    <lineage>
        <taxon>Eukaryota</taxon>
        <taxon>Viridiplantae</taxon>
        <taxon>Streptophyta</taxon>
        <taxon>Embryophyta</taxon>
        <taxon>Tracheophyta</taxon>
        <taxon>Spermatophyta</taxon>
        <taxon>Magnoliopsida</taxon>
        <taxon>eudicotyledons</taxon>
        <taxon>Gunneridae</taxon>
        <taxon>Pentapetalae</taxon>
        <taxon>rosids</taxon>
        <taxon>fabids</taxon>
        <taxon>Fabales</taxon>
        <taxon>Fabaceae</taxon>
        <taxon>Papilionoideae</taxon>
        <taxon>50 kb inversion clade</taxon>
        <taxon>NPAAA clade</taxon>
        <taxon>Hologalegina</taxon>
        <taxon>IRL clade</taxon>
        <taxon>Trifolieae</taxon>
        <taxon>Trifolium</taxon>
    </lineage>
</organism>
<reference evidence="3 4" key="1">
    <citation type="journal article" date="2018" name="Front. Plant Sci.">
        <title>Red Clover (Trifolium pratense) and Zigzag Clover (T. medium) - A Picture of Genomic Similarities and Differences.</title>
        <authorList>
            <person name="Dluhosova J."/>
            <person name="Istvanek J."/>
            <person name="Nedelnik J."/>
            <person name="Repkova J."/>
        </authorList>
    </citation>
    <scope>NUCLEOTIDE SEQUENCE [LARGE SCALE GENOMIC DNA]</scope>
    <source>
        <strain evidence="4">cv. 10/8</strain>
        <tissue evidence="3">Leaf</tissue>
    </source>
</reference>
<sequence length="42" mass="4683">MFCFNCDEEGHKSVTCKKSKKAMGKVFALSGEDASQEDNLIR</sequence>
<protein>
    <submittedName>
        <fullName evidence="3">Cellular nucleic acid-binding protein</fullName>
    </submittedName>
</protein>
<dbReference type="GO" id="GO:0003676">
    <property type="term" value="F:nucleic acid binding"/>
    <property type="evidence" value="ECO:0007669"/>
    <property type="project" value="InterPro"/>
</dbReference>
<evidence type="ECO:0000313" key="3">
    <source>
        <dbReference type="EMBL" id="MCI56178.1"/>
    </source>
</evidence>
<feature type="domain" description="CCHC-type" evidence="2">
    <location>
        <begin position="3"/>
        <end position="18"/>
    </location>
</feature>
<dbReference type="SUPFAM" id="SSF57756">
    <property type="entry name" value="Retrovirus zinc finger-like domains"/>
    <property type="match status" value="1"/>
</dbReference>
<dbReference type="EMBL" id="LXQA010508287">
    <property type="protein sequence ID" value="MCI56178.1"/>
    <property type="molecule type" value="Genomic_DNA"/>
</dbReference>
<evidence type="ECO:0000259" key="2">
    <source>
        <dbReference type="PROSITE" id="PS50158"/>
    </source>
</evidence>
<evidence type="ECO:0000256" key="1">
    <source>
        <dbReference type="PROSITE-ProRule" id="PRU00047"/>
    </source>
</evidence>
<proteinExistence type="predicted"/>
<dbReference type="InterPro" id="IPR001878">
    <property type="entry name" value="Znf_CCHC"/>
</dbReference>
<keyword evidence="1" id="KW-0479">Metal-binding</keyword>
<name>A0A392T528_9FABA</name>
<dbReference type="PROSITE" id="PS50158">
    <property type="entry name" value="ZF_CCHC"/>
    <property type="match status" value="1"/>
</dbReference>
<dbReference type="Pfam" id="PF00098">
    <property type="entry name" value="zf-CCHC"/>
    <property type="match status" value="1"/>
</dbReference>
<keyword evidence="1" id="KW-0862">Zinc</keyword>
<accession>A0A392T528</accession>
<dbReference type="Proteomes" id="UP000265520">
    <property type="component" value="Unassembled WGS sequence"/>
</dbReference>
<dbReference type="GO" id="GO:0008270">
    <property type="term" value="F:zinc ion binding"/>
    <property type="evidence" value="ECO:0007669"/>
    <property type="project" value="UniProtKB-KW"/>
</dbReference>
<comment type="caution">
    <text evidence="3">The sequence shown here is derived from an EMBL/GenBank/DDBJ whole genome shotgun (WGS) entry which is preliminary data.</text>
</comment>